<proteinExistence type="predicted"/>
<dbReference type="GeneID" id="92760718"/>
<dbReference type="Proteomes" id="UP000617681">
    <property type="component" value="Chromosome"/>
</dbReference>
<dbReference type="OrthoDB" id="10001899at2"/>
<gene>
    <name evidence="1" type="ORF">I6I10_05975</name>
    <name evidence="2" type="ORF">I6J21_09550</name>
</gene>
<dbReference type="Proteomes" id="UP000596145">
    <property type="component" value="Chromosome"/>
</dbReference>
<name>A0A7T4JW08_9CORY</name>
<dbReference type="EMBL" id="CP069534">
    <property type="protein sequence ID" value="QRP70022.1"/>
    <property type="molecule type" value="Genomic_DNA"/>
</dbReference>
<dbReference type="AlphaFoldDB" id="A0A7T4JW08"/>
<reference evidence="1 3" key="1">
    <citation type="submission" date="2020-12" db="EMBL/GenBank/DDBJ databases">
        <title>FDA dAtabase for Regulatory Grade micrObial Sequences (FDA-ARGOS): Supporting development and validation of Infectious Disease Dx tests.</title>
        <authorList>
            <person name="Sproer C."/>
            <person name="Gronow S."/>
            <person name="Severitt S."/>
            <person name="Schroder I."/>
            <person name="Tallon L."/>
            <person name="Sadzewicz L."/>
            <person name="Zhao X."/>
            <person name="Boylan J."/>
            <person name="Ott S."/>
            <person name="Bowen H."/>
            <person name="Vavikolanu K."/>
            <person name="Mehta A."/>
            <person name="Aluvathingal J."/>
            <person name="Nadendla S."/>
            <person name="Lowell S."/>
            <person name="Myers T."/>
            <person name="Yan Y."/>
            <person name="Sichtig H."/>
        </authorList>
    </citation>
    <scope>NUCLEOTIDE SEQUENCE [LARGE SCALE GENOMIC DNA]</scope>
    <source>
        <strain evidence="1 3">FDAARGOS_1053</strain>
        <strain evidence="2">FDAARGOS_1191</strain>
    </source>
</reference>
<evidence type="ECO:0000313" key="3">
    <source>
        <dbReference type="Proteomes" id="UP000596145"/>
    </source>
</evidence>
<dbReference type="EMBL" id="CP066007">
    <property type="protein sequence ID" value="QQB47431.1"/>
    <property type="molecule type" value="Genomic_DNA"/>
</dbReference>
<organism evidence="1 3">
    <name type="scientific">Corynebacterium glucuronolyticum</name>
    <dbReference type="NCBI Taxonomy" id="39791"/>
    <lineage>
        <taxon>Bacteria</taxon>
        <taxon>Bacillati</taxon>
        <taxon>Actinomycetota</taxon>
        <taxon>Actinomycetes</taxon>
        <taxon>Mycobacteriales</taxon>
        <taxon>Corynebacteriaceae</taxon>
        <taxon>Corynebacterium</taxon>
    </lineage>
</organism>
<evidence type="ECO:0000313" key="2">
    <source>
        <dbReference type="EMBL" id="QRP70022.1"/>
    </source>
</evidence>
<protein>
    <submittedName>
        <fullName evidence="1">Uncharacterized protein</fullName>
    </submittedName>
</protein>
<accession>A0A7T4JW08</accession>
<sequence length="139" mass="15187">MPGMDLEDAGKLVRLFVGVMSKEGVDVLEFVRERMSLVREKQSTLFELSPSDPNDADVANQVTTVVPMHPNADGGFIVVGVDPSQMEIVGAGIDADWFVPQATPHCQRVARRGAVGDPRCSRPRCAHGRHRLIRLGQGR</sequence>
<evidence type="ECO:0000313" key="1">
    <source>
        <dbReference type="EMBL" id="QQB47431.1"/>
    </source>
</evidence>
<dbReference type="RefSeq" id="WP_005395196.1">
    <property type="nucleotide sequence ID" value="NZ_CP066007.1"/>
</dbReference>